<name>A0A9Q0PD01_SALPP</name>
<reference evidence="2" key="2">
    <citation type="journal article" date="2023" name="Int. J. Mol. Sci.">
        <title>De Novo Assembly and Annotation of 11 Diverse Shrub Willow (Salix) Genomes Reveals Novel Gene Organization in Sex-Linked Regions.</title>
        <authorList>
            <person name="Hyden B."/>
            <person name="Feng K."/>
            <person name="Yates T.B."/>
            <person name="Jawdy S."/>
            <person name="Cereghino C."/>
            <person name="Smart L.B."/>
            <person name="Muchero W."/>
        </authorList>
    </citation>
    <scope>NUCLEOTIDE SEQUENCE</scope>
    <source>
        <tissue evidence="2">Shoot tip</tissue>
    </source>
</reference>
<comment type="caution">
    <text evidence="2">The sequence shown here is derived from an EMBL/GenBank/DDBJ whole genome shotgun (WGS) entry which is preliminary data.</text>
</comment>
<protein>
    <submittedName>
        <fullName evidence="2">Uncharacterized protein</fullName>
    </submittedName>
</protein>
<dbReference type="AlphaFoldDB" id="A0A9Q0PD01"/>
<feature type="region of interest" description="Disordered" evidence="1">
    <location>
        <begin position="1"/>
        <end position="20"/>
    </location>
</feature>
<organism evidence="2 3">
    <name type="scientific">Salix purpurea</name>
    <name type="common">Purple osier willow</name>
    <dbReference type="NCBI Taxonomy" id="77065"/>
    <lineage>
        <taxon>Eukaryota</taxon>
        <taxon>Viridiplantae</taxon>
        <taxon>Streptophyta</taxon>
        <taxon>Embryophyta</taxon>
        <taxon>Tracheophyta</taxon>
        <taxon>Spermatophyta</taxon>
        <taxon>Magnoliopsida</taxon>
        <taxon>eudicotyledons</taxon>
        <taxon>Gunneridae</taxon>
        <taxon>Pentapetalae</taxon>
        <taxon>rosids</taxon>
        <taxon>fabids</taxon>
        <taxon>Malpighiales</taxon>
        <taxon>Salicaceae</taxon>
        <taxon>Saliceae</taxon>
        <taxon>Salix</taxon>
    </lineage>
</organism>
<evidence type="ECO:0000256" key="1">
    <source>
        <dbReference type="SAM" id="MobiDB-lite"/>
    </source>
</evidence>
<evidence type="ECO:0000313" key="3">
    <source>
        <dbReference type="Proteomes" id="UP001151532"/>
    </source>
</evidence>
<proteinExistence type="predicted"/>
<feature type="compositionally biased region" description="Basic and acidic residues" evidence="1">
    <location>
        <begin position="1"/>
        <end position="14"/>
    </location>
</feature>
<reference evidence="2" key="1">
    <citation type="submission" date="2022-11" db="EMBL/GenBank/DDBJ databases">
        <authorList>
            <person name="Hyden B.L."/>
            <person name="Feng K."/>
            <person name="Yates T."/>
            <person name="Jawdy S."/>
            <person name="Smart L.B."/>
            <person name="Muchero W."/>
        </authorList>
    </citation>
    <scope>NUCLEOTIDE SEQUENCE</scope>
    <source>
        <tissue evidence="2">Shoot tip</tissue>
    </source>
</reference>
<accession>A0A9Q0PD01</accession>
<gene>
    <name evidence="2" type="ORF">OIU79_015924</name>
</gene>
<dbReference type="Proteomes" id="UP001151532">
    <property type="component" value="Chromosome 2"/>
</dbReference>
<keyword evidence="3" id="KW-1185">Reference proteome</keyword>
<dbReference type="EMBL" id="JAPFFK010000019">
    <property type="protein sequence ID" value="KAJ6686018.1"/>
    <property type="molecule type" value="Genomic_DNA"/>
</dbReference>
<evidence type="ECO:0000313" key="2">
    <source>
        <dbReference type="EMBL" id="KAJ6686018.1"/>
    </source>
</evidence>
<sequence>MSRSGKQESSERSSRFWRRSSICSGKKCTIQAWKRYIARYASKLATCNFRR</sequence>